<reference evidence="3" key="1">
    <citation type="journal article" date="2020" name="mSystems">
        <title>Genome- and Community-Level Interaction Insights into Carbon Utilization and Element Cycling Functions of Hydrothermarchaeota in Hydrothermal Sediment.</title>
        <authorList>
            <person name="Zhou Z."/>
            <person name="Liu Y."/>
            <person name="Xu W."/>
            <person name="Pan J."/>
            <person name="Luo Z.H."/>
            <person name="Li M."/>
        </authorList>
    </citation>
    <scope>NUCLEOTIDE SEQUENCE [LARGE SCALE GENOMIC DNA]</scope>
    <source>
        <strain evidence="3">SpSt-418</strain>
    </source>
</reference>
<comment type="caution">
    <text evidence="3">The sequence shown here is derived from an EMBL/GenBank/DDBJ whole genome shotgun (WGS) entry which is preliminary data.</text>
</comment>
<evidence type="ECO:0000259" key="2">
    <source>
        <dbReference type="Pfam" id="PF20042"/>
    </source>
</evidence>
<feature type="compositionally biased region" description="Basic residues" evidence="1">
    <location>
        <begin position="73"/>
        <end position="88"/>
    </location>
</feature>
<feature type="region of interest" description="Disordered" evidence="1">
    <location>
        <begin position="52"/>
        <end position="88"/>
    </location>
</feature>
<sequence length="88" mass="9704">MKEPSDQSEPLREVIRAAYRQGEEAVIALVENLLKAQANAIEKLEARIKVLEDQASKDRQNSSKPPSGDGFKKRPQSLRSKSGRKSGG</sequence>
<dbReference type="AlphaFoldDB" id="A0A7C3PKD0"/>
<dbReference type="InterPro" id="IPR045618">
    <property type="entry name" value="DUF6444"/>
</dbReference>
<accession>A0A7C3PKD0</accession>
<evidence type="ECO:0000256" key="1">
    <source>
        <dbReference type="SAM" id="MobiDB-lite"/>
    </source>
</evidence>
<feature type="compositionally biased region" description="Basic and acidic residues" evidence="1">
    <location>
        <begin position="52"/>
        <end position="61"/>
    </location>
</feature>
<gene>
    <name evidence="3" type="ORF">ENR64_20860</name>
</gene>
<proteinExistence type="predicted"/>
<dbReference type="EMBL" id="DSRU01000296">
    <property type="protein sequence ID" value="HFN00161.1"/>
    <property type="molecule type" value="Genomic_DNA"/>
</dbReference>
<evidence type="ECO:0000313" key="3">
    <source>
        <dbReference type="EMBL" id="HFN00161.1"/>
    </source>
</evidence>
<organism evidence="3">
    <name type="scientific">Oscillatoriales cyanobacterium SpSt-418</name>
    <dbReference type="NCBI Taxonomy" id="2282169"/>
    <lineage>
        <taxon>Bacteria</taxon>
        <taxon>Bacillati</taxon>
        <taxon>Cyanobacteriota</taxon>
        <taxon>Cyanophyceae</taxon>
        <taxon>Oscillatoriophycideae</taxon>
        <taxon>Oscillatoriales</taxon>
    </lineage>
</organism>
<name>A0A7C3PKD0_9CYAN</name>
<dbReference type="Pfam" id="PF20042">
    <property type="entry name" value="DUF6444"/>
    <property type="match status" value="1"/>
</dbReference>
<feature type="domain" description="DUF6444" evidence="2">
    <location>
        <begin position="20"/>
        <end position="86"/>
    </location>
</feature>
<protein>
    <recommendedName>
        <fullName evidence="2">DUF6444 domain-containing protein</fullName>
    </recommendedName>
</protein>